<keyword evidence="1" id="KW-0511">Multifunctional enzyme</keyword>
<dbReference type="Pfam" id="PF17919">
    <property type="entry name" value="RT_RNaseH_2"/>
    <property type="match status" value="1"/>
</dbReference>
<evidence type="ECO:0000256" key="1">
    <source>
        <dbReference type="ARBA" id="ARBA00023268"/>
    </source>
</evidence>
<reference evidence="5" key="1">
    <citation type="submission" date="2021-03" db="EMBL/GenBank/DDBJ databases">
        <authorList>
            <person name="Bekaert M."/>
        </authorList>
    </citation>
    <scope>NUCLEOTIDE SEQUENCE</scope>
</reference>
<protein>
    <recommendedName>
        <fullName evidence="4">Reverse transcriptase domain-containing protein</fullName>
    </recommendedName>
</protein>
<evidence type="ECO:0000256" key="3">
    <source>
        <dbReference type="SAM" id="MobiDB-lite"/>
    </source>
</evidence>
<gene>
    <name evidence="5" type="ORF">MEDL_6172</name>
</gene>
<feature type="compositionally biased region" description="Polar residues" evidence="3">
    <location>
        <begin position="737"/>
        <end position="752"/>
    </location>
</feature>
<dbReference type="InterPro" id="IPR041577">
    <property type="entry name" value="RT_RNaseH_2"/>
</dbReference>
<evidence type="ECO:0000313" key="5">
    <source>
        <dbReference type="EMBL" id="CAG2190895.1"/>
    </source>
</evidence>
<dbReference type="Proteomes" id="UP000683360">
    <property type="component" value="Unassembled WGS sequence"/>
</dbReference>
<comment type="caution">
    <text evidence="5">The sequence shown here is derived from an EMBL/GenBank/DDBJ whole genome shotgun (WGS) entry which is preliminary data.</text>
</comment>
<evidence type="ECO:0000313" key="6">
    <source>
        <dbReference type="Proteomes" id="UP000683360"/>
    </source>
</evidence>
<dbReference type="InterPro" id="IPR036397">
    <property type="entry name" value="RNaseH_sf"/>
</dbReference>
<evidence type="ECO:0000256" key="2">
    <source>
        <dbReference type="SAM" id="Coils"/>
    </source>
</evidence>
<dbReference type="CDD" id="cd01647">
    <property type="entry name" value="RT_LTR"/>
    <property type="match status" value="1"/>
</dbReference>
<dbReference type="OrthoDB" id="115435at2759"/>
<feature type="coiled-coil region" evidence="2">
    <location>
        <begin position="587"/>
        <end position="618"/>
    </location>
</feature>
<dbReference type="SUPFAM" id="SSF56672">
    <property type="entry name" value="DNA/RNA polymerases"/>
    <property type="match status" value="1"/>
</dbReference>
<evidence type="ECO:0000259" key="4">
    <source>
        <dbReference type="PROSITE" id="PS50878"/>
    </source>
</evidence>
<dbReference type="InterPro" id="IPR000477">
    <property type="entry name" value="RT_dom"/>
</dbReference>
<name>A0A8S3Q8H6_MYTED</name>
<dbReference type="GO" id="GO:0006259">
    <property type="term" value="P:DNA metabolic process"/>
    <property type="evidence" value="ECO:0007669"/>
    <property type="project" value="UniProtKB-ARBA"/>
</dbReference>
<sequence>MNPTNSTVYIPRRTKIAKAETIQSKFVTKFTEGSSAPINSLNETTSNQLCSELSDLGFDLNNLKLTVEQKQQIQNFLIGNRDIFAKDLSELGHTNLHYHTIYTGDAKPISAAPYRQSPEMRKELDKQLDEMERYNIIEESTSPWHSPVVLVKKRNGSICVCVDYRALNRITEPMSAVIPTMTDIFDTLADSKPELFSSLDLTSGFWQVPLDPLTKHKSAFITHKGVYEFNRLPFGMMNSPLTFQCLMTKVLKDLNFKIALVYIDDILIFSKNFEDHLNHLQQVFSNLREANLKLNPEKCKFATRTIKYLGHVISKDGIRVNPENTEKEICERLCHIAAPLTKLLKKEHRFKWTPECDIAFENLKDRLTSAPILSFPHLDKPFILATDSSEFSNGYILSQIQNGLEHVIAYGGRQLRGSELKWHITDKEALALVEGVQHFKHYLANQEFTVYTDNISVKYLQKIKDCQGRLAKNKRHVETADIIKYKQTGRVPQNPELARAVVAESYNFELEDGILKHFYSKRYQQDDWYDVLPGILMAYRATPATQSTDYSPFFLLYGREMTLPIDTALIPKDRLAQDHKIFLSRILQNLETSRKIAAKNIKQAQERYKQQYDKKSKEPEFQPAQRVWLYCTKVPVGKAPKLHRKWSGPYYITRIGPNSTYKLRNCATNKEVVSMVNAQRMKPYYDPKDRPTNLPDEFQNDNEELNPEEIQDDNINDNDRLLPNNLQQPVPPINNNGINRQQPPIPVINNNRPHQHKQQLHVDRNTNRQQNQQPAQNSETNKRSASPSGDSTVNQPVKDNKPSCQDCKNKKCKAFKEEEIHQVLSSARGNGTLYYKLKFTDKSRNTEWYFSCKVPAKLIREFHAQRTMSVKADISTQTETINEQDQGNENQQLLAVKIVNNRPYFLIKSGNTTKYESMTSAPNIARQVLIDHKERFKQALLQQDIQYAMEKRLGKENQRDCSFQIASDGKIHEIRYNIDGTTEYLSGYRNPVIAPEWDTFDSLSNASINNFINVLEQQYKIEISMRRR</sequence>
<dbReference type="CDD" id="cd09274">
    <property type="entry name" value="RNase_HI_RT_Ty3"/>
    <property type="match status" value="1"/>
</dbReference>
<dbReference type="Gene3D" id="3.30.420.10">
    <property type="entry name" value="Ribonuclease H-like superfamily/Ribonuclease H"/>
    <property type="match status" value="1"/>
</dbReference>
<dbReference type="GO" id="GO:0003676">
    <property type="term" value="F:nucleic acid binding"/>
    <property type="evidence" value="ECO:0007669"/>
    <property type="project" value="InterPro"/>
</dbReference>
<dbReference type="PANTHER" id="PTHR37984:SF5">
    <property type="entry name" value="PROTEIN NYNRIN-LIKE"/>
    <property type="match status" value="1"/>
</dbReference>
<feature type="compositionally biased region" description="Polar residues" evidence="3">
    <location>
        <begin position="767"/>
        <end position="797"/>
    </location>
</feature>
<feature type="compositionally biased region" description="Low complexity" evidence="3">
    <location>
        <begin position="721"/>
        <end position="736"/>
    </location>
</feature>
<accession>A0A8S3Q8H6</accession>
<dbReference type="Pfam" id="PF00078">
    <property type="entry name" value="RVT_1"/>
    <property type="match status" value="1"/>
</dbReference>
<dbReference type="InterPro" id="IPR050951">
    <property type="entry name" value="Retrovirus_Pol_polyprotein"/>
</dbReference>
<feature type="domain" description="Reverse transcriptase" evidence="4">
    <location>
        <begin position="132"/>
        <end position="313"/>
    </location>
</feature>
<dbReference type="InterPro" id="IPR043502">
    <property type="entry name" value="DNA/RNA_pol_sf"/>
</dbReference>
<feature type="region of interest" description="Disordered" evidence="3">
    <location>
        <begin position="709"/>
        <end position="807"/>
    </location>
</feature>
<dbReference type="Gene3D" id="3.10.10.10">
    <property type="entry name" value="HIV Type 1 Reverse Transcriptase, subunit A, domain 1"/>
    <property type="match status" value="1"/>
</dbReference>
<dbReference type="AlphaFoldDB" id="A0A8S3Q8H6"/>
<dbReference type="EMBL" id="CAJPWZ010000344">
    <property type="protein sequence ID" value="CAG2190895.1"/>
    <property type="molecule type" value="Genomic_DNA"/>
</dbReference>
<dbReference type="PROSITE" id="PS50878">
    <property type="entry name" value="RT_POL"/>
    <property type="match status" value="1"/>
</dbReference>
<dbReference type="PANTHER" id="PTHR37984">
    <property type="entry name" value="PROTEIN CBG26694"/>
    <property type="match status" value="1"/>
</dbReference>
<keyword evidence="6" id="KW-1185">Reference proteome</keyword>
<dbReference type="InterPro" id="IPR043128">
    <property type="entry name" value="Rev_trsase/Diguanyl_cyclase"/>
</dbReference>
<organism evidence="5 6">
    <name type="scientific">Mytilus edulis</name>
    <name type="common">Blue mussel</name>
    <dbReference type="NCBI Taxonomy" id="6550"/>
    <lineage>
        <taxon>Eukaryota</taxon>
        <taxon>Metazoa</taxon>
        <taxon>Spiralia</taxon>
        <taxon>Lophotrochozoa</taxon>
        <taxon>Mollusca</taxon>
        <taxon>Bivalvia</taxon>
        <taxon>Autobranchia</taxon>
        <taxon>Pteriomorphia</taxon>
        <taxon>Mytilida</taxon>
        <taxon>Mytiloidea</taxon>
        <taxon>Mytilidae</taxon>
        <taxon>Mytilinae</taxon>
        <taxon>Mytilus</taxon>
    </lineage>
</organism>
<keyword evidence="2" id="KW-0175">Coiled coil</keyword>
<proteinExistence type="predicted"/>
<dbReference type="Gene3D" id="3.30.70.270">
    <property type="match status" value="2"/>
</dbReference>